<keyword evidence="12" id="KW-1185">Reference proteome</keyword>
<evidence type="ECO:0000259" key="10">
    <source>
        <dbReference type="PROSITE" id="PS50804"/>
    </source>
</evidence>
<dbReference type="AlphaFoldDB" id="A0A670HRB7"/>
<dbReference type="PANTHER" id="PTHR45935">
    <property type="entry name" value="PROTEIN ZBED8-RELATED"/>
    <property type="match status" value="1"/>
</dbReference>
<dbReference type="InterPro" id="IPR038269">
    <property type="entry name" value="SCAN_sf"/>
</dbReference>
<dbReference type="FunFam" id="1.10.4020.10:FF:000001">
    <property type="entry name" value="zinc finger protein 263 isoform X1"/>
    <property type="match status" value="1"/>
</dbReference>
<dbReference type="FunFam" id="3.30.160.60:FF:000557">
    <property type="entry name" value="zinc finger and SCAN domain-containing protein 29"/>
    <property type="match status" value="1"/>
</dbReference>
<dbReference type="GO" id="GO:0005634">
    <property type="term" value="C:nucleus"/>
    <property type="evidence" value="ECO:0007669"/>
    <property type="project" value="UniProtKB-SubCell"/>
</dbReference>
<evidence type="ECO:0000256" key="1">
    <source>
        <dbReference type="ARBA" id="ARBA00004123"/>
    </source>
</evidence>
<dbReference type="InterPro" id="IPR013087">
    <property type="entry name" value="Znf_C2H2_type"/>
</dbReference>
<dbReference type="Ensembl" id="ENSPMRT00000001729.1">
    <property type="protein sequence ID" value="ENSPMRP00000001627.1"/>
    <property type="gene ID" value="ENSPMRG00000001207.1"/>
</dbReference>
<keyword evidence="5" id="KW-0862">Zinc</keyword>
<dbReference type="SMART" id="SM00355">
    <property type="entry name" value="ZnF_C2H2"/>
    <property type="match status" value="2"/>
</dbReference>
<dbReference type="FunFam" id="3.30.160.60:FF:000744">
    <property type="entry name" value="zinc finger E-box-binding homeobox 1"/>
    <property type="match status" value="1"/>
</dbReference>
<dbReference type="Proteomes" id="UP000472272">
    <property type="component" value="Chromosome 2"/>
</dbReference>
<dbReference type="SUPFAM" id="SSF57667">
    <property type="entry name" value="beta-beta-alpha zinc fingers"/>
    <property type="match status" value="1"/>
</dbReference>
<dbReference type="PROSITE" id="PS50804">
    <property type="entry name" value="SCAN_BOX"/>
    <property type="match status" value="1"/>
</dbReference>
<dbReference type="SMART" id="SM00431">
    <property type="entry name" value="SCAN"/>
    <property type="match status" value="1"/>
</dbReference>
<feature type="region of interest" description="Disordered" evidence="8">
    <location>
        <begin position="472"/>
        <end position="492"/>
    </location>
</feature>
<accession>A0A670HRB7</accession>
<evidence type="ECO:0000256" key="3">
    <source>
        <dbReference type="ARBA" id="ARBA00022737"/>
    </source>
</evidence>
<dbReference type="InterPro" id="IPR050916">
    <property type="entry name" value="SCAN-C2H2_zinc_finger"/>
</dbReference>
<evidence type="ECO:0000256" key="6">
    <source>
        <dbReference type="ARBA" id="ARBA00023242"/>
    </source>
</evidence>
<dbReference type="GO" id="GO:0008270">
    <property type="term" value="F:zinc ion binding"/>
    <property type="evidence" value="ECO:0007669"/>
    <property type="project" value="UniProtKB-KW"/>
</dbReference>
<dbReference type="InterPro" id="IPR036236">
    <property type="entry name" value="Znf_C2H2_sf"/>
</dbReference>
<sequence>MAADQGPKSGFGLRIAPALELARNKAGGQDPACPGAGMGKPPRVLQAGSIWGFLHKIPADQVKPEPGEATLQRWETQWQEFLKKIESHPSSAWGLPQLPEEPTPWDDTEGFLASFEQVAEACRWPRDEWVARLQPALSGEAEWAFRSLEAGDREDYGKVKAAILRGDTMSREEQRQRFRRFCYQEAEGPRGAYGQLQKLCQGWLKVKRRSKEQILELLILEQFLTILPPEMQSWVRGQDPESCSQAVALAEEFLQRQQAASRSQEQQAVAEVVAPLAAGEQALSGAKELRRPKQEIDGGAIDSLMDRDASQLEENSTMEGFQLGGPRSEDVLEISPGGSRESLSFPAEIGGARLVHEQGGELLGAPPTKSGRWNEEGICSPQEGAERWAKDLAQGWKMNPTAIPAGDLCQTLAPQRLHKGAGSRQCPLCGKVFTTQSSVKRHLRIHTGERPYKCSYCGKTFNQRVILTNHEKIHTERRSSQGSDGGEGFRKEASIPGHQRIYLVTSDDDAIPC</sequence>
<feature type="domain" description="SCAN box" evidence="10">
    <location>
        <begin position="175"/>
        <end position="257"/>
    </location>
</feature>
<dbReference type="RefSeq" id="XP_028576139.1">
    <property type="nucleotide sequence ID" value="XM_028720306.1"/>
</dbReference>
<feature type="region of interest" description="Disordered" evidence="8">
    <location>
        <begin position="318"/>
        <end position="340"/>
    </location>
</feature>
<evidence type="ECO:0000256" key="4">
    <source>
        <dbReference type="ARBA" id="ARBA00022771"/>
    </source>
</evidence>
<dbReference type="SUPFAM" id="SSF47353">
    <property type="entry name" value="Retrovirus capsid dimerization domain-like"/>
    <property type="match status" value="1"/>
</dbReference>
<keyword evidence="6" id="KW-0539">Nucleus</keyword>
<dbReference type="OMA" id="SIWGFLH"/>
<feature type="domain" description="C2H2-type" evidence="9">
    <location>
        <begin position="424"/>
        <end position="451"/>
    </location>
</feature>
<keyword evidence="3" id="KW-0677">Repeat</keyword>
<dbReference type="PROSITE" id="PS00028">
    <property type="entry name" value="ZINC_FINGER_C2H2_1"/>
    <property type="match status" value="2"/>
</dbReference>
<protein>
    <submittedName>
        <fullName evidence="11">Zinc finger and SCAN domain-containing protein 16-like</fullName>
    </submittedName>
</protein>
<dbReference type="PANTHER" id="PTHR45935:SF15">
    <property type="entry name" value="SCAN BOX DOMAIN-CONTAINING PROTEIN"/>
    <property type="match status" value="1"/>
</dbReference>
<evidence type="ECO:0000259" key="9">
    <source>
        <dbReference type="PROSITE" id="PS50157"/>
    </source>
</evidence>
<dbReference type="Pfam" id="PF00096">
    <property type="entry name" value="zf-C2H2"/>
    <property type="match status" value="2"/>
</dbReference>
<dbReference type="Gene3D" id="3.30.160.60">
    <property type="entry name" value="Classic Zinc Finger"/>
    <property type="match status" value="2"/>
</dbReference>
<reference evidence="11" key="2">
    <citation type="submission" date="2025-08" db="UniProtKB">
        <authorList>
            <consortium name="Ensembl"/>
        </authorList>
    </citation>
    <scope>IDENTIFICATION</scope>
</reference>
<dbReference type="Pfam" id="PF02023">
    <property type="entry name" value="SCAN"/>
    <property type="match status" value="1"/>
</dbReference>
<organism evidence="11 12">
    <name type="scientific">Podarcis muralis</name>
    <name type="common">Wall lizard</name>
    <name type="synonym">Lacerta muralis</name>
    <dbReference type="NCBI Taxonomy" id="64176"/>
    <lineage>
        <taxon>Eukaryota</taxon>
        <taxon>Metazoa</taxon>
        <taxon>Chordata</taxon>
        <taxon>Craniata</taxon>
        <taxon>Vertebrata</taxon>
        <taxon>Euteleostomi</taxon>
        <taxon>Lepidosauria</taxon>
        <taxon>Squamata</taxon>
        <taxon>Bifurcata</taxon>
        <taxon>Unidentata</taxon>
        <taxon>Episquamata</taxon>
        <taxon>Laterata</taxon>
        <taxon>Lacertibaenia</taxon>
        <taxon>Lacertidae</taxon>
        <taxon>Podarcis</taxon>
    </lineage>
</organism>
<reference evidence="11 12" key="1">
    <citation type="journal article" date="2019" name="Proc. Natl. Acad. Sci. U.S.A.">
        <title>Regulatory changes in pterin and carotenoid genes underlie balanced color polymorphisms in the wall lizard.</title>
        <authorList>
            <person name="Andrade P."/>
            <person name="Pinho C."/>
            <person name="Perez I de Lanuza G."/>
            <person name="Afonso S."/>
            <person name="Brejcha J."/>
            <person name="Rubin C.J."/>
            <person name="Wallerman O."/>
            <person name="Pereira P."/>
            <person name="Sabatino S.J."/>
            <person name="Bellati A."/>
            <person name="Pellitteri-Rosa D."/>
            <person name="Bosakova Z."/>
            <person name="Bunikis I."/>
            <person name="Carretero M.A."/>
            <person name="Feiner N."/>
            <person name="Marsik P."/>
            <person name="Pauperio F."/>
            <person name="Salvi D."/>
            <person name="Soler L."/>
            <person name="While G.M."/>
            <person name="Uller T."/>
            <person name="Font E."/>
            <person name="Andersson L."/>
            <person name="Carneiro M."/>
        </authorList>
    </citation>
    <scope>NUCLEOTIDE SEQUENCE</scope>
</reference>
<name>A0A670HRB7_PODMU</name>
<dbReference type="GO" id="GO:0010468">
    <property type="term" value="P:regulation of gene expression"/>
    <property type="evidence" value="ECO:0007669"/>
    <property type="project" value="UniProtKB-ARBA"/>
</dbReference>
<evidence type="ECO:0000256" key="7">
    <source>
        <dbReference type="PROSITE-ProRule" id="PRU00042"/>
    </source>
</evidence>
<evidence type="ECO:0000256" key="2">
    <source>
        <dbReference type="ARBA" id="ARBA00022723"/>
    </source>
</evidence>
<evidence type="ECO:0000256" key="5">
    <source>
        <dbReference type="ARBA" id="ARBA00022833"/>
    </source>
</evidence>
<dbReference type="Gene3D" id="1.10.4020.10">
    <property type="entry name" value="DNA breaking-rejoining enzymes"/>
    <property type="match status" value="1"/>
</dbReference>
<dbReference type="InterPro" id="IPR003309">
    <property type="entry name" value="SCAN_dom"/>
</dbReference>
<gene>
    <name evidence="11" type="primary">LOC114592258</name>
</gene>
<reference evidence="11" key="3">
    <citation type="submission" date="2025-09" db="UniProtKB">
        <authorList>
            <consortium name="Ensembl"/>
        </authorList>
    </citation>
    <scope>IDENTIFICATION</scope>
</reference>
<proteinExistence type="predicted"/>
<evidence type="ECO:0000313" key="12">
    <source>
        <dbReference type="Proteomes" id="UP000472272"/>
    </source>
</evidence>
<keyword evidence="4 7" id="KW-0863">Zinc-finger</keyword>
<keyword evidence="2" id="KW-0479">Metal-binding</keyword>
<evidence type="ECO:0000256" key="8">
    <source>
        <dbReference type="SAM" id="MobiDB-lite"/>
    </source>
</evidence>
<dbReference type="PROSITE" id="PS50157">
    <property type="entry name" value="ZINC_FINGER_C2H2_2"/>
    <property type="match status" value="2"/>
</dbReference>
<dbReference type="GeneTree" id="ENSGT00940000154715"/>
<dbReference type="GeneID" id="114592258"/>
<evidence type="ECO:0000313" key="11">
    <source>
        <dbReference type="Ensembl" id="ENSPMRP00000001627.1"/>
    </source>
</evidence>
<feature type="domain" description="C2H2-type" evidence="9">
    <location>
        <begin position="452"/>
        <end position="479"/>
    </location>
</feature>
<comment type="subcellular location">
    <subcellularLocation>
        <location evidence="1">Nucleus</location>
    </subcellularLocation>
</comment>
<dbReference type="CDD" id="cd07936">
    <property type="entry name" value="SCAN"/>
    <property type="match status" value="1"/>
</dbReference>